<evidence type="ECO:0000256" key="3">
    <source>
        <dbReference type="ARBA" id="ARBA00022964"/>
    </source>
</evidence>
<evidence type="ECO:0000313" key="9">
    <source>
        <dbReference type="Proteomes" id="UP001642464"/>
    </source>
</evidence>
<dbReference type="InterPro" id="IPR016024">
    <property type="entry name" value="ARM-type_fold"/>
</dbReference>
<organism evidence="8 9">
    <name type="scientific">Durusdinium trenchii</name>
    <dbReference type="NCBI Taxonomy" id="1381693"/>
    <lineage>
        <taxon>Eukaryota</taxon>
        <taxon>Sar</taxon>
        <taxon>Alveolata</taxon>
        <taxon>Dinophyceae</taxon>
        <taxon>Suessiales</taxon>
        <taxon>Symbiodiniaceae</taxon>
        <taxon>Durusdinium</taxon>
    </lineage>
</organism>
<comment type="cofactor">
    <cofactor evidence="1">
        <name>L-ascorbate</name>
        <dbReference type="ChEBI" id="CHEBI:38290"/>
    </cofactor>
</comment>
<dbReference type="PROSITE" id="PS51471">
    <property type="entry name" value="FE2OG_OXY"/>
    <property type="match status" value="1"/>
</dbReference>
<proteinExistence type="predicted"/>
<feature type="domain" description="Fe2OG dioxygenase" evidence="6">
    <location>
        <begin position="66"/>
        <end position="171"/>
    </location>
</feature>
<evidence type="ECO:0000256" key="1">
    <source>
        <dbReference type="ARBA" id="ARBA00001961"/>
    </source>
</evidence>
<dbReference type="InterPro" id="IPR005123">
    <property type="entry name" value="Oxoglu/Fe-dep_dioxygenase_dom"/>
</dbReference>
<sequence>MSVAVRTAELPTNLCAELRELRPAAVASQRGAATVKDVSCPEMLLKLWSSLQSHVPKVFEGRTLVGPHPTLRFLEYQGSHAQHEPGEMSHPVHADTPLQDSGLHSSITVLVYLNSDFEGGSLRFFEDGSELDVFPKEGMVVIFPHKVLHRAAVVVSGTKWVLKLSVLYTNPKITSEPSSIPTISLRQADMEERLPFIMAARSATNGSILPEAQAGYFARDALWKHTLSMVGTKEDAFRSLVEDAKDAKDGAVEPLLDFILQHDVSSWSQELLALAFLPMTKALTSPLKSLKLKAYKAFDMATPLHNHDLCILLGETLMHDFDSTCLEIRVAALHAWLTLMSAEQCRAKVLSSALTDPEPQLRLTALRDLVALVSKDSQTDALRESYADALRGFVQTFSDSTQSEIEISLAVQALSMIESD</sequence>
<keyword evidence="3 8" id="KW-0223">Dioxygenase</keyword>
<gene>
    <name evidence="7" type="ORF">SCF082_LOCUS1852</name>
    <name evidence="8" type="ORF">SCF082_LOCUS1912</name>
</gene>
<protein>
    <submittedName>
        <fullName evidence="8">Fe2OG dioxygenase domain-containing protein</fullName>
    </submittedName>
</protein>
<evidence type="ECO:0000256" key="5">
    <source>
        <dbReference type="ARBA" id="ARBA00023004"/>
    </source>
</evidence>
<evidence type="ECO:0000259" key="6">
    <source>
        <dbReference type="PROSITE" id="PS51471"/>
    </source>
</evidence>
<dbReference type="EMBL" id="CAXAMM010000903">
    <property type="protein sequence ID" value="CAK8989541.1"/>
    <property type="molecule type" value="Genomic_DNA"/>
</dbReference>
<dbReference type="GO" id="GO:0051213">
    <property type="term" value="F:dioxygenase activity"/>
    <property type="evidence" value="ECO:0007669"/>
    <property type="project" value="UniProtKB-KW"/>
</dbReference>
<reference evidence="8 9" key="1">
    <citation type="submission" date="2024-02" db="EMBL/GenBank/DDBJ databases">
        <authorList>
            <person name="Chen Y."/>
            <person name="Shah S."/>
            <person name="Dougan E. K."/>
            <person name="Thang M."/>
            <person name="Chan C."/>
        </authorList>
    </citation>
    <scope>NUCLEOTIDE SEQUENCE [LARGE SCALE GENOMIC DNA]</scope>
</reference>
<dbReference type="SUPFAM" id="SSF48371">
    <property type="entry name" value="ARM repeat"/>
    <property type="match status" value="1"/>
</dbReference>
<keyword evidence="2" id="KW-0479">Metal-binding</keyword>
<name>A0ABP0HJI8_9DINO</name>
<dbReference type="InterPro" id="IPR044862">
    <property type="entry name" value="Pro_4_hyd_alph_FE2OG_OXY"/>
</dbReference>
<dbReference type="Gene3D" id="2.60.120.620">
    <property type="entry name" value="q2cbj1_9rhob like domain"/>
    <property type="match status" value="1"/>
</dbReference>
<evidence type="ECO:0000256" key="2">
    <source>
        <dbReference type="ARBA" id="ARBA00022723"/>
    </source>
</evidence>
<keyword evidence="9" id="KW-1185">Reference proteome</keyword>
<dbReference type="InterPro" id="IPR006620">
    <property type="entry name" value="Pro_4_hyd_alph"/>
</dbReference>
<accession>A0ABP0HJI8</accession>
<dbReference type="SMART" id="SM00702">
    <property type="entry name" value="P4Hc"/>
    <property type="match status" value="1"/>
</dbReference>
<keyword evidence="4" id="KW-0560">Oxidoreductase</keyword>
<dbReference type="Pfam" id="PF13640">
    <property type="entry name" value="2OG-FeII_Oxy_3"/>
    <property type="match status" value="1"/>
</dbReference>
<evidence type="ECO:0000256" key="4">
    <source>
        <dbReference type="ARBA" id="ARBA00023002"/>
    </source>
</evidence>
<keyword evidence="5" id="KW-0408">Iron</keyword>
<dbReference type="EMBL" id="CAXAMM010000936">
    <property type="protein sequence ID" value="CAK8989676.1"/>
    <property type="molecule type" value="Genomic_DNA"/>
</dbReference>
<evidence type="ECO:0000313" key="8">
    <source>
        <dbReference type="EMBL" id="CAK8989676.1"/>
    </source>
</evidence>
<comment type="caution">
    <text evidence="8">The sequence shown here is derived from an EMBL/GenBank/DDBJ whole genome shotgun (WGS) entry which is preliminary data.</text>
</comment>
<evidence type="ECO:0000313" key="7">
    <source>
        <dbReference type="EMBL" id="CAK8989541.1"/>
    </source>
</evidence>
<dbReference type="Proteomes" id="UP001642464">
    <property type="component" value="Unassembled WGS sequence"/>
</dbReference>